<feature type="domain" description="C2H2-type" evidence="2">
    <location>
        <begin position="180"/>
        <end position="207"/>
    </location>
</feature>
<dbReference type="Proteomes" id="UP001516400">
    <property type="component" value="Unassembled WGS sequence"/>
</dbReference>
<name>A0ABD2NAN3_9CUCU</name>
<accession>A0ABD2NAN3</accession>
<organism evidence="3 4">
    <name type="scientific">Cryptolaemus montrouzieri</name>
    <dbReference type="NCBI Taxonomy" id="559131"/>
    <lineage>
        <taxon>Eukaryota</taxon>
        <taxon>Metazoa</taxon>
        <taxon>Ecdysozoa</taxon>
        <taxon>Arthropoda</taxon>
        <taxon>Hexapoda</taxon>
        <taxon>Insecta</taxon>
        <taxon>Pterygota</taxon>
        <taxon>Neoptera</taxon>
        <taxon>Endopterygota</taxon>
        <taxon>Coleoptera</taxon>
        <taxon>Polyphaga</taxon>
        <taxon>Cucujiformia</taxon>
        <taxon>Coccinelloidea</taxon>
        <taxon>Coccinellidae</taxon>
        <taxon>Scymninae</taxon>
        <taxon>Scymnini</taxon>
        <taxon>Cryptolaemus</taxon>
    </lineage>
</organism>
<dbReference type="PROSITE" id="PS50157">
    <property type="entry name" value="ZINC_FINGER_C2H2_2"/>
    <property type="match status" value="1"/>
</dbReference>
<evidence type="ECO:0000259" key="2">
    <source>
        <dbReference type="PROSITE" id="PS50157"/>
    </source>
</evidence>
<dbReference type="AlphaFoldDB" id="A0ABD2NAN3"/>
<comment type="caution">
    <text evidence="3">The sequence shown here is derived from an EMBL/GenBank/DDBJ whole genome shotgun (WGS) entry which is preliminary data.</text>
</comment>
<keyword evidence="1" id="KW-0863">Zinc-finger</keyword>
<keyword evidence="1" id="KW-0479">Metal-binding</keyword>
<dbReference type="SUPFAM" id="SSF57667">
    <property type="entry name" value="beta-beta-alpha zinc fingers"/>
    <property type="match status" value="1"/>
</dbReference>
<protein>
    <recommendedName>
        <fullName evidence="2">C2H2-type domain-containing protein</fullName>
    </recommendedName>
</protein>
<dbReference type="EMBL" id="JABFTP020000083">
    <property type="protein sequence ID" value="KAL3275261.1"/>
    <property type="molecule type" value="Genomic_DNA"/>
</dbReference>
<keyword evidence="1" id="KW-0862">Zinc</keyword>
<dbReference type="InterPro" id="IPR013087">
    <property type="entry name" value="Znf_C2H2_type"/>
</dbReference>
<dbReference type="InterPro" id="IPR036236">
    <property type="entry name" value="Znf_C2H2_sf"/>
</dbReference>
<evidence type="ECO:0000313" key="3">
    <source>
        <dbReference type="EMBL" id="KAL3275261.1"/>
    </source>
</evidence>
<reference evidence="3 4" key="1">
    <citation type="journal article" date="2021" name="BMC Biol.">
        <title>Horizontally acquired antibacterial genes associated with adaptive radiation of ladybird beetles.</title>
        <authorList>
            <person name="Li H.S."/>
            <person name="Tang X.F."/>
            <person name="Huang Y.H."/>
            <person name="Xu Z.Y."/>
            <person name="Chen M.L."/>
            <person name="Du X.Y."/>
            <person name="Qiu B.Y."/>
            <person name="Chen P.T."/>
            <person name="Zhang W."/>
            <person name="Slipinski A."/>
            <person name="Escalona H.E."/>
            <person name="Waterhouse R.M."/>
            <person name="Zwick A."/>
            <person name="Pang H."/>
        </authorList>
    </citation>
    <scope>NUCLEOTIDE SEQUENCE [LARGE SCALE GENOMIC DNA]</scope>
    <source>
        <strain evidence="3">SYSU2018</strain>
    </source>
</reference>
<keyword evidence="4" id="KW-1185">Reference proteome</keyword>
<gene>
    <name evidence="3" type="ORF">HHI36_020030</name>
</gene>
<proteinExistence type="predicted"/>
<dbReference type="Gene3D" id="3.30.160.60">
    <property type="entry name" value="Classic Zinc Finger"/>
    <property type="match status" value="1"/>
</dbReference>
<sequence>MNDSLVDPYFTSKYVKKQVLPYNEVLLSRMGDRNTVGLLPEAYNFALFKYIYIIEELVPITSDLVFDPGWTIEVVYDDQSFSPLISDTAASTVSTVRSLQDVIEEVVQNEDDCTENEITEMDYTNSAESVNTFESTDEPDTIRIETVSSEVVFDNSTTRKRGKKSKNLVELEGYRTDAGYTCPNCNKIYSARKNLSRHMNVECGKFPRFSCAYCQYRSHRKNETKNHIKNKHMVCSFTQ</sequence>
<dbReference type="GO" id="GO:0008270">
    <property type="term" value="F:zinc ion binding"/>
    <property type="evidence" value="ECO:0007669"/>
    <property type="project" value="UniProtKB-KW"/>
</dbReference>
<dbReference type="SMART" id="SM00355">
    <property type="entry name" value="ZnF_C2H2"/>
    <property type="match status" value="2"/>
</dbReference>
<evidence type="ECO:0000313" key="4">
    <source>
        <dbReference type="Proteomes" id="UP001516400"/>
    </source>
</evidence>
<evidence type="ECO:0000256" key="1">
    <source>
        <dbReference type="PROSITE-ProRule" id="PRU00042"/>
    </source>
</evidence>